<name>V6AV71_9ARCH</name>
<sequence>MAITLLIDTNIILNAKNSSELHSAYSSQLLDMIEDGLMHGIISTVSIAELCTGYYSQGDVKGKEEFLAHLISNKNFEIIDLSTKIADTAAKIRSETGLRLPDAIIIATGLTRDTQYFVTNDKALDKASRYLQVISAKDLLDKINRRKQKR</sequence>
<gene>
    <name evidence="2" type="ORF">NITUZ_60027</name>
</gene>
<evidence type="ECO:0000259" key="1">
    <source>
        <dbReference type="Pfam" id="PF01850"/>
    </source>
</evidence>
<proteinExistence type="predicted"/>
<protein>
    <submittedName>
        <fullName evidence="2">PilT protein domain protein</fullName>
    </submittedName>
</protein>
<dbReference type="InterPro" id="IPR029060">
    <property type="entry name" value="PIN-like_dom_sf"/>
</dbReference>
<evidence type="ECO:0000313" key="2">
    <source>
        <dbReference type="EMBL" id="CDI06500.1"/>
    </source>
</evidence>
<accession>V6AV71</accession>
<reference evidence="2 3" key="1">
    <citation type="journal article" date="2013" name="PLoS ONE">
        <title>Enrichment and Genome Sequence of the Group I.1a Ammonia-Oxidizing Archaeon ?Ca. Nitrosotenuis uzonensis? Representing a Clade Globally.</title>
        <authorList>
            <person name="Lebedeva E.V."/>
            <person name="Hatzenpichler R."/>
            <person name="Pelletier E."/>
            <person name="Schuster N."/>
            <person name="Hauzmayer S."/>
            <person name="Bulaev A."/>
            <person name="Grigor'eva N.V."/>
            <person name="Galushko A."/>
            <person name="Schmid M."/>
            <person name="Palatinszky M."/>
            <person name="Le Paslier D."/>
            <person name="Daims H."/>
            <person name="Wagner M."/>
        </authorList>
    </citation>
    <scope>NUCLEOTIDE SEQUENCE [LARGE SCALE GENOMIC DNA]</scope>
    <source>
        <strain evidence="2 3">N4</strain>
    </source>
</reference>
<dbReference type="RefSeq" id="WP_081844929.1">
    <property type="nucleotide sequence ID" value="NZ_CBTY010000011.1"/>
</dbReference>
<dbReference type="Pfam" id="PF01850">
    <property type="entry name" value="PIN"/>
    <property type="match status" value="1"/>
</dbReference>
<dbReference type="OrthoDB" id="10900at2157"/>
<evidence type="ECO:0000313" key="3">
    <source>
        <dbReference type="Proteomes" id="UP000018159"/>
    </source>
</evidence>
<feature type="domain" description="PIN" evidence="1">
    <location>
        <begin position="6"/>
        <end position="128"/>
    </location>
</feature>
<comment type="caution">
    <text evidence="2">The sequence shown here is derived from an EMBL/GenBank/DDBJ whole genome shotgun (WGS) entry which is preliminary data.</text>
</comment>
<dbReference type="CDD" id="cd09854">
    <property type="entry name" value="PIN_VapC-like"/>
    <property type="match status" value="1"/>
</dbReference>
<dbReference type="Gene3D" id="3.40.50.1010">
    <property type="entry name" value="5'-nuclease"/>
    <property type="match status" value="1"/>
</dbReference>
<dbReference type="InterPro" id="IPR002716">
    <property type="entry name" value="PIN_dom"/>
</dbReference>
<dbReference type="SUPFAM" id="SSF88723">
    <property type="entry name" value="PIN domain-like"/>
    <property type="match status" value="1"/>
</dbReference>
<keyword evidence="3" id="KW-1185">Reference proteome</keyword>
<dbReference type="STRING" id="1407055.NITUZ_60027"/>
<dbReference type="EMBL" id="CBTY010000011">
    <property type="protein sequence ID" value="CDI06500.1"/>
    <property type="molecule type" value="Genomic_DNA"/>
</dbReference>
<dbReference type="AlphaFoldDB" id="V6AV71"/>
<dbReference type="Proteomes" id="UP000018159">
    <property type="component" value="Unassembled WGS sequence"/>
</dbReference>
<organism evidence="2 3">
    <name type="scientific">Candidatus Nitrosotenuis uzonensis</name>
    <dbReference type="NCBI Taxonomy" id="1407055"/>
    <lineage>
        <taxon>Archaea</taxon>
        <taxon>Nitrososphaerota</taxon>
        <taxon>Candidatus Nitrosotenuis</taxon>
    </lineage>
</organism>